<protein>
    <submittedName>
        <fullName evidence="2">Uncharacterized protein</fullName>
    </submittedName>
</protein>
<dbReference type="Gramene" id="rna1079">
    <property type="protein sequence ID" value="RHN77609.1"/>
    <property type="gene ID" value="gene1079"/>
</dbReference>
<gene>
    <name evidence="3" type="ORF">MtrunA17_Chr1g0156611</name>
</gene>
<reference evidence="3" key="3">
    <citation type="journal article" date="2018" name="Nat. Plants">
        <title>Whole-genome landscape of Medicago truncatula symbiotic genes.</title>
        <authorList>
            <person name="Pecrix Y."/>
            <person name="Gamas P."/>
            <person name="Carrere S."/>
        </authorList>
    </citation>
    <scope>NUCLEOTIDE SEQUENCE</scope>
    <source>
        <tissue evidence="3">Leaves</tissue>
    </source>
</reference>
<evidence type="ECO:0000313" key="4">
    <source>
        <dbReference type="Proteomes" id="UP000265566"/>
    </source>
</evidence>
<reference evidence="2" key="1">
    <citation type="submission" date="2012-05" db="EMBL/GenBank/DDBJ databases">
        <authorList>
            <person name="Krishnakumar V."/>
            <person name="Cheung F."/>
            <person name="Xiao Y."/>
            <person name="Chan A."/>
            <person name="Moskal W.A."/>
            <person name="Town C.D."/>
        </authorList>
    </citation>
    <scope>NUCLEOTIDE SEQUENCE</scope>
</reference>
<sequence length="78" mass="9010">MISQRFKSHWKIFFFDLNHHQAKVFTYLKFAINEFHSHQTTNYYTSCRLHLLPPQSKPSIVAGQGGGVTSDTSPPHHL</sequence>
<evidence type="ECO:0000313" key="3">
    <source>
        <dbReference type="EMBL" id="RHN77609.1"/>
    </source>
</evidence>
<accession>G7I776</accession>
<feature type="region of interest" description="Disordered" evidence="1">
    <location>
        <begin position="58"/>
        <end position="78"/>
    </location>
</feature>
<organism evidence="2">
    <name type="scientific">Medicago truncatula</name>
    <name type="common">Barrel medic</name>
    <name type="synonym">Medicago tribuloides</name>
    <dbReference type="NCBI Taxonomy" id="3880"/>
    <lineage>
        <taxon>Eukaryota</taxon>
        <taxon>Viridiplantae</taxon>
        <taxon>Streptophyta</taxon>
        <taxon>Embryophyta</taxon>
        <taxon>Tracheophyta</taxon>
        <taxon>Spermatophyta</taxon>
        <taxon>Magnoliopsida</taxon>
        <taxon>eudicotyledons</taxon>
        <taxon>Gunneridae</taxon>
        <taxon>Pentapetalae</taxon>
        <taxon>rosids</taxon>
        <taxon>fabids</taxon>
        <taxon>Fabales</taxon>
        <taxon>Fabaceae</taxon>
        <taxon>Papilionoideae</taxon>
        <taxon>50 kb inversion clade</taxon>
        <taxon>NPAAA clade</taxon>
        <taxon>Hologalegina</taxon>
        <taxon>IRL clade</taxon>
        <taxon>Trifolieae</taxon>
        <taxon>Medicago</taxon>
    </lineage>
</organism>
<evidence type="ECO:0000313" key="2">
    <source>
        <dbReference type="EMBL" id="AFK44856.1"/>
    </source>
</evidence>
<reference evidence="4" key="2">
    <citation type="journal article" date="2018" name="Nat. Plants">
        <title>Whole-genome landscape of Medicago truncatula symbiotic genes.</title>
        <authorList>
            <person name="Pecrix Y."/>
            <person name="Staton S.E."/>
            <person name="Sallet E."/>
            <person name="Lelandais-Briere C."/>
            <person name="Moreau S."/>
            <person name="Carrere S."/>
            <person name="Blein T."/>
            <person name="Jardinaud M.F."/>
            <person name="Latrasse D."/>
            <person name="Zouine M."/>
            <person name="Zahm M."/>
            <person name="Kreplak J."/>
            <person name="Mayjonade B."/>
            <person name="Satge C."/>
            <person name="Perez M."/>
            <person name="Cauet S."/>
            <person name="Marande W."/>
            <person name="Chantry-Darmon C."/>
            <person name="Lopez-Roques C."/>
            <person name="Bouchez O."/>
            <person name="Berard A."/>
            <person name="Debelle F."/>
            <person name="Munos S."/>
            <person name="Bendahmane A."/>
            <person name="Berges H."/>
            <person name="Niebel A."/>
            <person name="Buitink J."/>
            <person name="Frugier F."/>
            <person name="Benhamed M."/>
            <person name="Crespi M."/>
            <person name="Gouzy J."/>
            <person name="Gamas P."/>
        </authorList>
    </citation>
    <scope>NUCLEOTIDE SEQUENCE [LARGE SCALE GENOMIC DNA]</scope>
    <source>
        <strain evidence="4">cv. Jemalong A17</strain>
    </source>
</reference>
<dbReference type="Proteomes" id="UP000265566">
    <property type="component" value="Chromosome 1"/>
</dbReference>
<name>G7I776_MEDTR</name>
<dbReference type="EMBL" id="BT145062">
    <property type="protein sequence ID" value="AFK44856.1"/>
    <property type="molecule type" value="mRNA"/>
</dbReference>
<proteinExistence type="evidence at transcript level"/>
<feature type="compositionally biased region" description="Polar residues" evidence="1">
    <location>
        <begin position="69"/>
        <end position="78"/>
    </location>
</feature>
<evidence type="ECO:0000256" key="1">
    <source>
        <dbReference type="SAM" id="MobiDB-lite"/>
    </source>
</evidence>
<dbReference type="AlphaFoldDB" id="G7I776"/>
<dbReference type="EMBL" id="PSQE01000001">
    <property type="protein sequence ID" value="RHN77609.1"/>
    <property type="molecule type" value="Genomic_DNA"/>
</dbReference>